<dbReference type="Pfam" id="PF00912">
    <property type="entry name" value="Transgly"/>
    <property type="match status" value="1"/>
</dbReference>
<dbReference type="SUPFAM" id="SSF49879">
    <property type="entry name" value="SMAD/FHA domain"/>
    <property type="match status" value="1"/>
</dbReference>
<evidence type="ECO:0000259" key="9">
    <source>
        <dbReference type="PROSITE" id="PS50006"/>
    </source>
</evidence>
<evidence type="ECO:0000256" key="7">
    <source>
        <dbReference type="ARBA" id="ARBA00034000"/>
    </source>
</evidence>
<dbReference type="CDD" id="cd00060">
    <property type="entry name" value="FHA"/>
    <property type="match status" value="1"/>
</dbReference>
<keyword evidence="1" id="KW-0121">Carboxypeptidase</keyword>
<dbReference type="SUPFAM" id="SSF53955">
    <property type="entry name" value="Lysozyme-like"/>
    <property type="match status" value="1"/>
</dbReference>
<dbReference type="Gene3D" id="1.10.3810.10">
    <property type="entry name" value="Biosynthetic peptidoglycan transglycosylase-like"/>
    <property type="match status" value="1"/>
</dbReference>
<dbReference type="SUPFAM" id="SSF56601">
    <property type="entry name" value="beta-lactamase/transpeptidase-like"/>
    <property type="match status" value="1"/>
</dbReference>
<keyword evidence="3" id="KW-0328">Glycosyltransferase</keyword>
<comment type="catalytic activity">
    <reaction evidence="8">
        <text>[GlcNAc-(1-&gt;4)-Mur2Ac(oyl-L-Ala-gamma-D-Glu-L-Lys-D-Ala-D-Ala)](n)-di-trans,octa-cis-undecaprenyl diphosphate + beta-D-GlcNAc-(1-&gt;4)-Mur2Ac(oyl-L-Ala-gamma-D-Glu-L-Lys-D-Ala-D-Ala)-di-trans,octa-cis-undecaprenyl diphosphate = [GlcNAc-(1-&gt;4)-Mur2Ac(oyl-L-Ala-gamma-D-Glu-L-Lys-D-Ala-D-Ala)](n+1)-di-trans,octa-cis-undecaprenyl diphosphate + di-trans,octa-cis-undecaprenyl diphosphate + H(+)</text>
        <dbReference type="Rhea" id="RHEA:23708"/>
        <dbReference type="Rhea" id="RHEA-COMP:9602"/>
        <dbReference type="Rhea" id="RHEA-COMP:9603"/>
        <dbReference type="ChEBI" id="CHEBI:15378"/>
        <dbReference type="ChEBI" id="CHEBI:58405"/>
        <dbReference type="ChEBI" id="CHEBI:60033"/>
        <dbReference type="ChEBI" id="CHEBI:78435"/>
        <dbReference type="EC" id="2.4.99.28"/>
    </reaction>
</comment>
<dbReference type="InterPro" id="IPR001460">
    <property type="entry name" value="PCN-bd_Tpept"/>
</dbReference>
<evidence type="ECO:0000256" key="6">
    <source>
        <dbReference type="ARBA" id="ARBA00023268"/>
    </source>
</evidence>
<evidence type="ECO:0000256" key="1">
    <source>
        <dbReference type="ARBA" id="ARBA00022645"/>
    </source>
</evidence>
<dbReference type="InterPro" id="IPR000253">
    <property type="entry name" value="FHA_dom"/>
</dbReference>
<dbReference type="InterPro" id="IPR001264">
    <property type="entry name" value="Glyco_trans_51"/>
</dbReference>
<evidence type="ECO:0000256" key="8">
    <source>
        <dbReference type="ARBA" id="ARBA00049902"/>
    </source>
</evidence>
<dbReference type="PROSITE" id="PS50006">
    <property type="entry name" value="FHA_DOMAIN"/>
    <property type="match status" value="1"/>
</dbReference>
<sequence length="748" mass="81695">MSSQPPGPPKTLMGTLTQVAQTIQAKVKLTQLALKPKARVAKLMVEETEGQPAEEYPLLGDRILIGRSSKSCDIVIRNPVVSQIHCSLIRDTKQGFTIKDEGATNGIYRGRQKVREMRLAHGDRLTLGPPELQASVTLRYTNPPPWPIQALRYTVYGFGGLTALLTIAILIEWQKFNISPLPRNIQGPVVVYARDNETPLVPPTNQAHLERASLSDFPPHLAQALIASEDSRFYWHFGVDPIGTLRAILVNLRGGGIQQGGSTITQQVARSLFREYVGTSDTAGRKLREAIVALKLETFYSKDLLLLTYLNRIYLGSANYGFEDAARYYLGKPATELTIAEAATLVGILPAPNSFNPIRDYQAAIRQRDGVLYRMEKLGMISTEEANRARRSRIQVNPKAIEQFNRSIGPYFHDYVFMELEELLGSGLAREGNFIIETGLNPQMQETAEQSLEQAIATTGAGFNFDQGAVVTLDSQTGEILALSGGKNYRESQFNRAVQAYRQPGSTFKVFAYAAALAEGISPWKTYSCAPLTWQGQSYSGCERSGGAIDMGVAMAQSENSVALRIAQDAGLSDVVRMARLSGINADLKPVPGLILGQSEVTPLEMTGAFAVFANAGIYHRPHAIRRILDSSDCAVPNQPDTCRVIYDYAQDPKGSRTVLSPDVAQTITSLLQGAISQGTGRNAYLGWGEAGKTGTTNNGVDLWFVGYIPSRSLVTGIWLGNDDNTPTYGSSAQAAQVWGDYMEDLIN</sequence>
<dbReference type="SMART" id="SM00240">
    <property type="entry name" value="FHA"/>
    <property type="match status" value="1"/>
</dbReference>
<dbReference type="Proteomes" id="UP001235303">
    <property type="component" value="Unassembled WGS sequence"/>
</dbReference>
<dbReference type="PANTHER" id="PTHR32282">
    <property type="entry name" value="BINDING PROTEIN TRANSPEPTIDASE, PUTATIVE-RELATED"/>
    <property type="match status" value="1"/>
</dbReference>
<dbReference type="InterPro" id="IPR023346">
    <property type="entry name" value="Lysozyme-like_dom_sf"/>
</dbReference>
<dbReference type="EMBL" id="JAQOSP010000087">
    <property type="protein sequence ID" value="MDJ1170375.1"/>
    <property type="molecule type" value="Genomic_DNA"/>
</dbReference>
<keyword evidence="2" id="KW-0645">Protease</keyword>
<keyword evidence="4" id="KW-0808">Transferase</keyword>
<gene>
    <name evidence="10" type="ORF">PMG71_13125</name>
</gene>
<evidence type="ECO:0000313" key="11">
    <source>
        <dbReference type="Proteomes" id="UP001235303"/>
    </source>
</evidence>
<dbReference type="RefSeq" id="WP_283754133.1">
    <property type="nucleotide sequence ID" value="NZ_JAQOSP010000087.1"/>
</dbReference>
<proteinExistence type="predicted"/>
<feature type="domain" description="FHA" evidence="9">
    <location>
        <begin position="63"/>
        <end position="114"/>
    </location>
</feature>
<dbReference type="InterPro" id="IPR012338">
    <property type="entry name" value="Beta-lactam/transpept-like"/>
</dbReference>
<name>A0ABT7AU39_9CYAN</name>
<comment type="catalytic activity">
    <reaction evidence="7">
        <text>Preferential cleavage: (Ac)2-L-Lys-D-Ala-|-D-Ala. Also transpeptidation of peptidyl-alanyl moieties that are N-acyl substituents of D-alanine.</text>
        <dbReference type="EC" id="3.4.16.4"/>
    </reaction>
</comment>
<evidence type="ECO:0000256" key="2">
    <source>
        <dbReference type="ARBA" id="ARBA00022670"/>
    </source>
</evidence>
<dbReference type="Pfam" id="PF00905">
    <property type="entry name" value="Transpeptidase"/>
    <property type="match status" value="1"/>
</dbReference>
<evidence type="ECO:0000256" key="4">
    <source>
        <dbReference type="ARBA" id="ARBA00022679"/>
    </source>
</evidence>
<reference evidence="10 11" key="1">
    <citation type="submission" date="2023-01" db="EMBL/GenBank/DDBJ databases">
        <title>Novel diversity within Roseofilum (Cyanobacteria; Desertifilaceae) from marine benthic mats with descriptions of four novel species.</title>
        <authorList>
            <person name="Wang Y."/>
            <person name="Berthold D.E."/>
            <person name="Hu J."/>
            <person name="Lefler F.W."/>
            <person name="Laughinghouse H.D. IV."/>
        </authorList>
    </citation>
    <scope>NUCLEOTIDE SEQUENCE [LARGE SCALE GENOMIC DNA]</scope>
    <source>
        <strain evidence="10 11">BLCC-M154</strain>
    </source>
</reference>
<organism evidence="10 11">
    <name type="scientific">Roseofilum acuticapitatum BLCC-M154</name>
    <dbReference type="NCBI Taxonomy" id="3022444"/>
    <lineage>
        <taxon>Bacteria</taxon>
        <taxon>Bacillati</taxon>
        <taxon>Cyanobacteriota</taxon>
        <taxon>Cyanophyceae</taxon>
        <taxon>Desertifilales</taxon>
        <taxon>Desertifilaceae</taxon>
        <taxon>Roseofilum</taxon>
        <taxon>Roseofilum acuticapitatum</taxon>
    </lineage>
</organism>
<evidence type="ECO:0000256" key="3">
    <source>
        <dbReference type="ARBA" id="ARBA00022676"/>
    </source>
</evidence>
<dbReference type="PANTHER" id="PTHR32282:SF31">
    <property type="entry name" value="PEPTIDOGLYCAN GLYCOSYLTRANSFERASE"/>
    <property type="match status" value="1"/>
</dbReference>
<accession>A0ABT7AU39</accession>
<evidence type="ECO:0000313" key="10">
    <source>
        <dbReference type="EMBL" id="MDJ1170375.1"/>
    </source>
</evidence>
<dbReference type="Pfam" id="PF00498">
    <property type="entry name" value="FHA"/>
    <property type="match status" value="1"/>
</dbReference>
<dbReference type="InterPro" id="IPR036950">
    <property type="entry name" value="PBP_transglycosylase"/>
</dbReference>
<keyword evidence="6" id="KW-0511">Multifunctional enzyme</keyword>
<dbReference type="Gene3D" id="2.60.200.20">
    <property type="match status" value="1"/>
</dbReference>
<dbReference type="InterPro" id="IPR008984">
    <property type="entry name" value="SMAD_FHA_dom_sf"/>
</dbReference>
<evidence type="ECO:0000256" key="5">
    <source>
        <dbReference type="ARBA" id="ARBA00022801"/>
    </source>
</evidence>
<comment type="caution">
    <text evidence="10">The sequence shown here is derived from an EMBL/GenBank/DDBJ whole genome shotgun (WGS) entry which is preliminary data.</text>
</comment>
<keyword evidence="11" id="KW-1185">Reference proteome</keyword>
<dbReference type="Gene3D" id="3.40.710.10">
    <property type="entry name" value="DD-peptidase/beta-lactamase superfamily"/>
    <property type="match status" value="1"/>
</dbReference>
<protein>
    <submittedName>
        <fullName evidence="10">Transglycosylase domain-containing protein</fullName>
    </submittedName>
</protein>
<dbReference type="InterPro" id="IPR050396">
    <property type="entry name" value="Glycosyltr_51/Transpeptidase"/>
</dbReference>
<keyword evidence="5" id="KW-0378">Hydrolase</keyword>